<dbReference type="GeneID" id="94837998"/>
<dbReference type="VEuPathDB" id="TrichDB:TRFO_23676"/>
<reference evidence="3" key="1">
    <citation type="submission" date="2016-10" db="EMBL/GenBank/DDBJ databases">
        <authorList>
            <person name="Benchimol M."/>
            <person name="Almeida L.G."/>
            <person name="Vasconcelos A.T."/>
            <person name="Perreira-Neves A."/>
            <person name="Rosa I.A."/>
            <person name="Tasca T."/>
            <person name="Bogo M.R."/>
            <person name="de Souza W."/>
        </authorList>
    </citation>
    <scope>NUCLEOTIDE SEQUENCE [LARGE SCALE GENOMIC DNA]</scope>
    <source>
        <strain evidence="3">K</strain>
    </source>
</reference>
<comment type="caution">
    <text evidence="3">The sequence shown here is derived from an EMBL/GenBank/DDBJ whole genome shotgun (WGS) entry which is preliminary data.</text>
</comment>
<sequence length="1718" mass="198532">MTIYGIKSYILSELYKRTKFWIIFPMNPIFLRPSTPSTKTNLEKVHKLIKKDEKTKINDDDEKIKQNIPNNWFYNENAAKQVWDDLESGEVNFTPIPADESPFRKIDESANRIRNTISSYEVHDQELILDLLDIVGDDTAVDSLDQQNILMEARTRLYSMITEHVVNSNHQEKMLDSLRFWFEDLQKGKNNDDPELNPSPEKVDIKALLQFIATVNKAKEEKVETAVNLHEDIVSSLMKQVSEIQRQLNEKEFLLTQANDANGKRGRRTPIGRRGITPVNYDSELSIALRKIMELQNQITNLKQALVEYAKPIKEGESTPSLEPLISLEKELELDQKISVLTDEIKNLKGTNKYLQNQMAKTKQNEMVLENKLSIAEKTKKALDANIKSLNLKIQQMETIYEEKIKAVRNETLATKDHNDDAYVEASIKYQKQIQEMTDQHRIAIETITAENERRFRRQMKDLSSAYESGDQSKIVSKTVEHYNNEIKKLQDQNEKQLKEQQKTFSAQLMELAEDYEKILKSKDKDAEIIKSSLETSVKSTEMTIQMEYEEKMARLQFESQEKHNEEIVNLRIDFMKKVDSLKNKVTRITNERDAIRSIIENSPVATLIEDINLDLSEYEEEEEEDNDDDVLAKSLRMINEKEVEQKISEKYVKMIEQQKTVFKENREWELDRTKIYYSTQQDKMLSKFRENTVAQLQQLYRKIPNSQTTLEDLLMMVIKNLGLCEKTADLNQPMVPIAEVDKKLDNLKSKIIQLENENEIWKATFNKIGGKPEKTKKEDIVKAIQDSVQKQAEDFAKISLDRESLSRQVNLMRSSKKSDNLSNENLLSNFSNSSELLMVKANSLKYATIDSVAVYTVGHFSETSIKVANSRESFNMPQFNSIQKGATHKRPILNRTRPSIIFSYESDDYTQNSQSLNHSRRKNKRDDGNVCCAECSHIFPLIQNDARERVMKVSYVRCPDCLSPYNFKFVEVNPDDAVQIKKTPVYKTSENENQLGLKNLNLNTIKSDAMFDLSKEKDVLQTKLDVVTKQSLSLEQSFQERMNHIEKALINMRKIFFEYSLRLIDHAKNSKDKKYKIEIVSDISQKINDFNMVSGDQQTKIIDIIERIKLNGKQNNTDSLLEQCRALLIELCDSKMKFKTKKKPTRNGIISENKSIHIFGIDTKSARVIKDIKPKIELIKKETLQLVKEHQLMIEKLKKSYIELAKKNSMEQAKTQDLIESTKNELKKEKEENEKNKETIRKNQEEILHLEANLEESISKIQQLTIKEDVHVENIKALTKIEEESKFSIDSLTNMVLQQRDQIHQLKKEVEQLKLRIQILEAQDELNRAHKNCILLREKPKLIFSYPDDFAFNNELPVSNSLMPPPLNGLSNLSKDFSGSSTPGKQYTERLRVRYTNSDRPQSAAARVFVPKGKNAIPKTPRIVQAVEKEPDGQEGNSSIVVYVTPFLKDKPNKQPTGGPGLLPNNSVPNTAVPPPVLEREVSNFVKSEHIHSKAEMSETVFKELEKRIHTFEKQLISMQVELNNERDRTHEANQKLFKAAIQNQKAVREIKKQIMLKENATKGMMKAISMVSARDQQITKLTKKINRFNKLAASIYDNIEKNKKEEEKAKKYVPSENPEIDDIYAKIMKSLNNNTLFSSMAQNEMRTIERIQKLRRKAVEAEQTRIMGALDAMCFLTQPPMRPASSVKVTSTKLKKPRKIAGKRQNVIAAPTPRHL</sequence>
<feature type="region of interest" description="Disordered" evidence="2">
    <location>
        <begin position="1452"/>
        <end position="1475"/>
    </location>
</feature>
<feature type="coiled-coil region" evidence="1">
    <location>
        <begin position="738"/>
        <end position="765"/>
    </location>
</feature>
<keyword evidence="4" id="KW-1185">Reference proteome</keyword>
<organism evidence="3 4">
    <name type="scientific">Tritrichomonas foetus</name>
    <dbReference type="NCBI Taxonomy" id="1144522"/>
    <lineage>
        <taxon>Eukaryota</taxon>
        <taxon>Metamonada</taxon>
        <taxon>Parabasalia</taxon>
        <taxon>Tritrichomonadida</taxon>
        <taxon>Tritrichomonadidae</taxon>
        <taxon>Tritrichomonas</taxon>
    </lineage>
</organism>
<feature type="coiled-coil region" evidence="1">
    <location>
        <begin position="473"/>
        <end position="504"/>
    </location>
</feature>
<accession>A0A1J4KAQ2</accession>
<dbReference type="PANTHER" id="PTHR23159">
    <property type="entry name" value="CENTROSOMAL PROTEIN 2"/>
    <property type="match status" value="1"/>
</dbReference>
<dbReference type="RefSeq" id="XP_068361112.1">
    <property type="nucleotide sequence ID" value="XM_068503294.1"/>
</dbReference>
<evidence type="ECO:0000256" key="2">
    <source>
        <dbReference type="SAM" id="MobiDB-lite"/>
    </source>
</evidence>
<feature type="coiled-coil region" evidence="1">
    <location>
        <begin position="338"/>
        <end position="400"/>
    </location>
</feature>
<gene>
    <name evidence="3" type="ORF">TRFO_23676</name>
</gene>
<feature type="coiled-coil region" evidence="1">
    <location>
        <begin position="1188"/>
        <end position="1340"/>
    </location>
</feature>
<protein>
    <submittedName>
        <fullName evidence="3">Uncharacterized protein</fullName>
    </submittedName>
</protein>
<dbReference type="EMBL" id="MLAK01000681">
    <property type="protein sequence ID" value="OHT07976.1"/>
    <property type="molecule type" value="Genomic_DNA"/>
</dbReference>
<keyword evidence="1" id="KW-0175">Coiled coil</keyword>
<dbReference type="OrthoDB" id="10688172at2759"/>
<evidence type="ECO:0000313" key="3">
    <source>
        <dbReference type="EMBL" id="OHT07976.1"/>
    </source>
</evidence>
<evidence type="ECO:0000256" key="1">
    <source>
        <dbReference type="SAM" id="Coils"/>
    </source>
</evidence>
<evidence type="ECO:0000313" key="4">
    <source>
        <dbReference type="Proteomes" id="UP000179807"/>
    </source>
</evidence>
<proteinExistence type="predicted"/>
<name>A0A1J4KAQ2_9EUKA</name>
<dbReference type="PANTHER" id="PTHR23159:SF31">
    <property type="entry name" value="CENTROSOME-ASSOCIATED PROTEIN CEP250 ISOFORM X1"/>
    <property type="match status" value="1"/>
</dbReference>
<dbReference type="Proteomes" id="UP000179807">
    <property type="component" value="Unassembled WGS sequence"/>
</dbReference>